<accession>A0ACB9AZK0</accession>
<reference evidence="1 2" key="2">
    <citation type="journal article" date="2022" name="Mol. Ecol. Resour.">
        <title>The genomes of chicory, endive, great burdock and yacon provide insights into Asteraceae paleo-polyploidization history and plant inulin production.</title>
        <authorList>
            <person name="Fan W."/>
            <person name="Wang S."/>
            <person name="Wang H."/>
            <person name="Wang A."/>
            <person name="Jiang F."/>
            <person name="Liu H."/>
            <person name="Zhao H."/>
            <person name="Xu D."/>
            <person name="Zhang Y."/>
        </authorList>
    </citation>
    <scope>NUCLEOTIDE SEQUENCE [LARGE SCALE GENOMIC DNA]</scope>
    <source>
        <strain evidence="2">cv. Niubang</strain>
    </source>
</reference>
<evidence type="ECO:0000313" key="1">
    <source>
        <dbReference type="EMBL" id="KAI3715065.1"/>
    </source>
</evidence>
<keyword evidence="2" id="KW-1185">Reference proteome</keyword>
<sequence length="216" mass="24846">MDFYVCMMMKFTLWNPSIRRKLTLPHHPFMRNYSSQESSDVSIGFGFHQVTNDYKIVRISFYTFKRVAPESCVYSINTGTWHAVASPTTPLSSVQCSACFFEALRSEGEIRKVLLLTTNGDLVFRTELEGSKVYNPTTGVRSRLVKFRDYSHHLEIKTYVESLVLLNKGTVCNGDQPSWLRPQKREIFGSRKASPSFVYEFEEKLSTSDEFSSITE</sequence>
<proteinExistence type="predicted"/>
<organism evidence="1 2">
    <name type="scientific">Arctium lappa</name>
    <name type="common">Greater burdock</name>
    <name type="synonym">Lappa major</name>
    <dbReference type="NCBI Taxonomy" id="4217"/>
    <lineage>
        <taxon>Eukaryota</taxon>
        <taxon>Viridiplantae</taxon>
        <taxon>Streptophyta</taxon>
        <taxon>Embryophyta</taxon>
        <taxon>Tracheophyta</taxon>
        <taxon>Spermatophyta</taxon>
        <taxon>Magnoliopsida</taxon>
        <taxon>eudicotyledons</taxon>
        <taxon>Gunneridae</taxon>
        <taxon>Pentapetalae</taxon>
        <taxon>asterids</taxon>
        <taxon>campanulids</taxon>
        <taxon>Asterales</taxon>
        <taxon>Asteraceae</taxon>
        <taxon>Carduoideae</taxon>
        <taxon>Cardueae</taxon>
        <taxon>Arctiinae</taxon>
        <taxon>Arctium</taxon>
    </lineage>
</organism>
<reference evidence="2" key="1">
    <citation type="journal article" date="2022" name="Mol. Ecol. Resour.">
        <title>The genomes of chicory, endive, great burdock and yacon provide insights into Asteraceae palaeo-polyploidization history and plant inulin production.</title>
        <authorList>
            <person name="Fan W."/>
            <person name="Wang S."/>
            <person name="Wang H."/>
            <person name="Wang A."/>
            <person name="Jiang F."/>
            <person name="Liu H."/>
            <person name="Zhao H."/>
            <person name="Xu D."/>
            <person name="Zhang Y."/>
        </authorList>
    </citation>
    <scope>NUCLEOTIDE SEQUENCE [LARGE SCALE GENOMIC DNA]</scope>
    <source>
        <strain evidence="2">cv. Niubang</strain>
    </source>
</reference>
<evidence type="ECO:0000313" key="2">
    <source>
        <dbReference type="Proteomes" id="UP001055879"/>
    </source>
</evidence>
<name>A0ACB9AZK0_ARCLA</name>
<dbReference type="EMBL" id="CM042053">
    <property type="protein sequence ID" value="KAI3715065.1"/>
    <property type="molecule type" value="Genomic_DNA"/>
</dbReference>
<dbReference type="Proteomes" id="UP001055879">
    <property type="component" value="Linkage Group LG07"/>
</dbReference>
<comment type="caution">
    <text evidence="1">The sequence shown here is derived from an EMBL/GenBank/DDBJ whole genome shotgun (WGS) entry which is preliminary data.</text>
</comment>
<gene>
    <name evidence="1" type="ORF">L6452_22031</name>
</gene>
<protein>
    <submittedName>
        <fullName evidence="1">Uncharacterized protein</fullName>
    </submittedName>
</protein>